<evidence type="ECO:0000256" key="1">
    <source>
        <dbReference type="SAM" id="Coils"/>
    </source>
</evidence>
<dbReference type="EMBL" id="HACM01001439">
    <property type="protein sequence ID" value="CRZ01881.1"/>
    <property type="molecule type" value="Transcribed_RNA"/>
</dbReference>
<evidence type="ECO:0000313" key="3">
    <source>
        <dbReference type="EMBL" id="CRZ01881.1"/>
    </source>
</evidence>
<name>A0A0H5QKP3_9EUKA</name>
<sequence>METSDAEEEDALAELELELLALRDGELSELENYDSDYEEQTAVDLGTFVDENDVFTQWLSHVEQCDYILKGEGGSATAMKGTRNRSITRNDEDDSRQESEGRLGIEGDVEVLQIKLADLKVETERKSHESRRRWQEIELFRERQAHAAEERRLMELEDEIATRTIQDNQRRLKQERRRMQTEDRRQRQILQEFSRVASERQRMVSEDNNEKQRRQKMACDVEEEKKAMAKADEASRIRIAEEFKIERRCERQRRMLLRAKLTKKPDEAMTMSISGPDVILRSVGASVRQDNFTQRHEIWRRQAPPAPKIVPGFHIRIMECRGQGISDLRAFGAQPHLETLDISDNNITVILAASLPKRLRRLMVARCGLKCVDGDISLGLLQYMNLTGNPLTIINIGVTPLLHTLLVDPIVTVKAEWVPRLRT</sequence>
<dbReference type="SUPFAM" id="SSF52058">
    <property type="entry name" value="L domain-like"/>
    <property type="match status" value="1"/>
</dbReference>
<dbReference type="InterPro" id="IPR032675">
    <property type="entry name" value="LRR_dom_sf"/>
</dbReference>
<organism evidence="3">
    <name type="scientific">Spongospora subterranea</name>
    <dbReference type="NCBI Taxonomy" id="70186"/>
    <lineage>
        <taxon>Eukaryota</taxon>
        <taxon>Sar</taxon>
        <taxon>Rhizaria</taxon>
        <taxon>Endomyxa</taxon>
        <taxon>Phytomyxea</taxon>
        <taxon>Plasmodiophorida</taxon>
        <taxon>Plasmodiophoridae</taxon>
        <taxon>Spongospora</taxon>
    </lineage>
</organism>
<dbReference type="Gene3D" id="3.80.10.10">
    <property type="entry name" value="Ribonuclease Inhibitor"/>
    <property type="match status" value="1"/>
</dbReference>
<proteinExistence type="predicted"/>
<feature type="region of interest" description="Disordered" evidence="2">
    <location>
        <begin position="74"/>
        <end position="103"/>
    </location>
</feature>
<feature type="non-terminal residue" evidence="3">
    <location>
        <position position="423"/>
    </location>
</feature>
<dbReference type="AlphaFoldDB" id="A0A0H5QKP3"/>
<reference evidence="3" key="1">
    <citation type="submission" date="2015-04" db="EMBL/GenBank/DDBJ databases">
        <title>The genome sequence of the plant pathogenic Rhizarian Plasmodiophora brassicae reveals insights in its biotrophic life cycle and the origin of chitin synthesis.</title>
        <authorList>
            <person name="Schwelm A."/>
            <person name="Fogelqvist J."/>
            <person name="Knaust A."/>
            <person name="Julke S."/>
            <person name="Lilja T."/>
            <person name="Dhandapani V."/>
            <person name="Bonilla-Rosso G."/>
            <person name="Karlsson M."/>
            <person name="Shevchenko A."/>
            <person name="Choi S.R."/>
            <person name="Kim H.G."/>
            <person name="Park J.Y."/>
            <person name="Lim Y.P."/>
            <person name="Ludwig-Muller J."/>
            <person name="Dixelius C."/>
        </authorList>
    </citation>
    <scope>NUCLEOTIDE SEQUENCE</scope>
    <source>
        <tissue evidence="3">Potato root galls</tissue>
    </source>
</reference>
<keyword evidence="1" id="KW-0175">Coiled coil</keyword>
<evidence type="ECO:0000256" key="2">
    <source>
        <dbReference type="SAM" id="MobiDB-lite"/>
    </source>
</evidence>
<accession>A0A0H5QKP3</accession>
<feature type="coiled-coil region" evidence="1">
    <location>
        <begin position="139"/>
        <end position="185"/>
    </location>
</feature>
<protein>
    <submittedName>
        <fullName evidence="3">Uncharacterized protein</fullName>
    </submittedName>
</protein>